<organism evidence="2 3">
    <name type="scientific">Sphaerisporangium aureirubrum</name>
    <dbReference type="NCBI Taxonomy" id="1544736"/>
    <lineage>
        <taxon>Bacteria</taxon>
        <taxon>Bacillati</taxon>
        <taxon>Actinomycetota</taxon>
        <taxon>Actinomycetes</taxon>
        <taxon>Streptosporangiales</taxon>
        <taxon>Streptosporangiaceae</taxon>
        <taxon>Sphaerisporangium</taxon>
    </lineage>
</organism>
<keyword evidence="1" id="KW-0732">Signal</keyword>
<evidence type="ECO:0000313" key="3">
    <source>
        <dbReference type="Proteomes" id="UP001596137"/>
    </source>
</evidence>
<gene>
    <name evidence="2" type="ORF">ACFP1K_36685</name>
</gene>
<reference evidence="3" key="1">
    <citation type="journal article" date="2019" name="Int. J. Syst. Evol. Microbiol.">
        <title>The Global Catalogue of Microorganisms (GCM) 10K type strain sequencing project: providing services to taxonomists for standard genome sequencing and annotation.</title>
        <authorList>
            <consortium name="The Broad Institute Genomics Platform"/>
            <consortium name="The Broad Institute Genome Sequencing Center for Infectious Disease"/>
            <person name="Wu L."/>
            <person name="Ma J."/>
        </authorList>
    </citation>
    <scope>NUCLEOTIDE SEQUENCE [LARGE SCALE GENOMIC DNA]</scope>
    <source>
        <strain evidence="3">JCM 30346</strain>
    </source>
</reference>
<keyword evidence="3" id="KW-1185">Reference proteome</keyword>
<dbReference type="EMBL" id="JBHSRF010000099">
    <property type="protein sequence ID" value="MFC6086755.1"/>
    <property type="molecule type" value="Genomic_DNA"/>
</dbReference>
<feature type="chain" id="PRO_5045221044" description="CBM2 domain-containing protein" evidence="1">
    <location>
        <begin position="32"/>
        <end position="364"/>
    </location>
</feature>
<sequence>MKRLPRVFARVLCVIALVAAGLATTVTSAGAATPNVWGFAVVNVTSGVPLPSHQAGSWPTGFNVTVSSSAVGQFLVTFPQIGTTARGIVHVTAISQSPVWCQVQAWGTNGTDELALVQCYQYGGAPVYTAFSIMFEESTGTVPPAQGALAYVHWNGGMIGSTYNSLGATNTVIPVGVGIWNVTLNGLGTGTQAGGVQVTAVNTASAARCKVGAWVSTGAVQQIQVRCHNATSAPLNTAWNLSFQFRRAITGGAAPPANFGYTYDNSPGTAGPYAPVPPNVNFNSLGSVNTIQTAAPGQRLVVFPAIGVLPDHVQVTASGPGPEYCNLLTLWITSGGVVRVHNVVCYNATTPVIQPSLVTYTSAV</sequence>
<evidence type="ECO:0000313" key="2">
    <source>
        <dbReference type="EMBL" id="MFC6086755.1"/>
    </source>
</evidence>
<accession>A0ABW1NTV5</accession>
<evidence type="ECO:0000256" key="1">
    <source>
        <dbReference type="SAM" id="SignalP"/>
    </source>
</evidence>
<proteinExistence type="predicted"/>
<comment type="caution">
    <text evidence="2">The sequence shown here is derived from an EMBL/GenBank/DDBJ whole genome shotgun (WGS) entry which is preliminary data.</text>
</comment>
<name>A0ABW1NTV5_9ACTN</name>
<dbReference type="Proteomes" id="UP001596137">
    <property type="component" value="Unassembled WGS sequence"/>
</dbReference>
<evidence type="ECO:0008006" key="4">
    <source>
        <dbReference type="Google" id="ProtNLM"/>
    </source>
</evidence>
<feature type="signal peptide" evidence="1">
    <location>
        <begin position="1"/>
        <end position="31"/>
    </location>
</feature>
<protein>
    <recommendedName>
        <fullName evidence="4">CBM2 domain-containing protein</fullName>
    </recommendedName>
</protein>
<dbReference type="RefSeq" id="WP_380762244.1">
    <property type="nucleotide sequence ID" value="NZ_JBHSRF010000099.1"/>
</dbReference>